<proteinExistence type="predicted"/>
<accession>A0ABQ3HT59</accession>
<dbReference type="PROSITE" id="PS51257">
    <property type="entry name" value="PROKAR_LIPOPROTEIN"/>
    <property type="match status" value="1"/>
</dbReference>
<evidence type="ECO:0000256" key="1">
    <source>
        <dbReference type="SAM" id="SignalP"/>
    </source>
</evidence>
<evidence type="ECO:0000313" key="2">
    <source>
        <dbReference type="EMBL" id="GHE32125.1"/>
    </source>
</evidence>
<dbReference type="InterPro" id="IPR011042">
    <property type="entry name" value="6-blade_b-propeller_TolB-like"/>
</dbReference>
<dbReference type="SUPFAM" id="SSF82171">
    <property type="entry name" value="DPP6 N-terminal domain-like"/>
    <property type="match status" value="1"/>
</dbReference>
<evidence type="ECO:0000313" key="3">
    <source>
        <dbReference type="Proteomes" id="UP000620550"/>
    </source>
</evidence>
<dbReference type="EMBL" id="BNAF01000004">
    <property type="protein sequence ID" value="GHE32125.1"/>
    <property type="molecule type" value="Genomic_DNA"/>
</dbReference>
<organism evidence="2 3">
    <name type="scientific">Sphingobacterium griseoflavum</name>
    <dbReference type="NCBI Taxonomy" id="1474952"/>
    <lineage>
        <taxon>Bacteria</taxon>
        <taxon>Pseudomonadati</taxon>
        <taxon>Bacteroidota</taxon>
        <taxon>Sphingobacteriia</taxon>
        <taxon>Sphingobacteriales</taxon>
        <taxon>Sphingobacteriaceae</taxon>
        <taxon>Sphingobacterium</taxon>
    </lineage>
</organism>
<dbReference type="Gene3D" id="2.120.10.30">
    <property type="entry name" value="TolB, C-terminal domain"/>
    <property type="match status" value="1"/>
</dbReference>
<comment type="caution">
    <text evidence="2">The sequence shown here is derived from an EMBL/GenBank/DDBJ whole genome shotgun (WGS) entry which is preliminary data.</text>
</comment>
<keyword evidence="1" id="KW-0732">Signal</keyword>
<protein>
    <submittedName>
        <fullName evidence="2">Uncharacterized protein</fullName>
    </submittedName>
</protein>
<feature type="signal peptide" evidence="1">
    <location>
        <begin position="1"/>
        <end position="21"/>
    </location>
</feature>
<dbReference type="Proteomes" id="UP000620550">
    <property type="component" value="Unassembled WGS sequence"/>
</dbReference>
<reference evidence="3" key="1">
    <citation type="journal article" date="2019" name="Int. J. Syst. Evol. Microbiol.">
        <title>The Global Catalogue of Microorganisms (GCM) 10K type strain sequencing project: providing services to taxonomists for standard genome sequencing and annotation.</title>
        <authorList>
            <consortium name="The Broad Institute Genomics Platform"/>
            <consortium name="The Broad Institute Genome Sequencing Center for Infectious Disease"/>
            <person name="Wu L."/>
            <person name="Ma J."/>
        </authorList>
    </citation>
    <scope>NUCLEOTIDE SEQUENCE [LARGE SCALE GENOMIC DNA]</scope>
    <source>
        <strain evidence="3">CGMCC 1.12966</strain>
    </source>
</reference>
<gene>
    <name evidence="2" type="ORF">GCM10017764_14140</name>
</gene>
<feature type="chain" id="PRO_5045904805" evidence="1">
    <location>
        <begin position="22"/>
        <end position="322"/>
    </location>
</feature>
<sequence>MLFIMKNVGFTNIFISLMLLAVGCSKANREEDGAGSQNLTGHILYDRGEKIYSLDLRSGEKSIYFEQNNYALNGWDVSWDGLTRLETSSIAGDFQNIKFSFVNTTSGEPSKETIYPRLAGEDRLTAGKLSADKAHILIQPDLNHGIVVLDSDGNIVTHLRTVNGKNLTLGDEACMLADNSIVFTFDGQHILKTSPPYDEIVAIKEMNYPDWGNINCNQDGSKISMRIDKHIYVMNSDGAALMQVTDSPTQERAGVFSPDGKFLLIASDYQPATFRPGTWSLQIIPLDGEMHTVGKNPSPKVIAVKALDDAALETGDNYMLWR</sequence>
<keyword evidence="3" id="KW-1185">Reference proteome</keyword>
<name>A0ABQ3HT59_9SPHI</name>